<dbReference type="AlphaFoldDB" id="A0A0B7AQF0"/>
<feature type="region of interest" description="Disordered" evidence="1">
    <location>
        <begin position="24"/>
        <end position="48"/>
    </location>
</feature>
<dbReference type="EMBL" id="HACG01035280">
    <property type="protein sequence ID" value="CEK82145.1"/>
    <property type="molecule type" value="Transcribed_RNA"/>
</dbReference>
<proteinExistence type="predicted"/>
<reference evidence="2" key="1">
    <citation type="submission" date="2014-12" db="EMBL/GenBank/DDBJ databases">
        <title>Insight into the proteome of Arion vulgaris.</title>
        <authorList>
            <person name="Aradska J."/>
            <person name="Bulat T."/>
            <person name="Smidak R."/>
            <person name="Sarate P."/>
            <person name="Gangsoo J."/>
            <person name="Sialana F."/>
            <person name="Bilban M."/>
            <person name="Lubec G."/>
        </authorList>
    </citation>
    <scope>NUCLEOTIDE SEQUENCE</scope>
    <source>
        <tissue evidence="2">Skin</tissue>
    </source>
</reference>
<organism evidence="2">
    <name type="scientific">Arion vulgaris</name>
    <dbReference type="NCBI Taxonomy" id="1028688"/>
    <lineage>
        <taxon>Eukaryota</taxon>
        <taxon>Metazoa</taxon>
        <taxon>Spiralia</taxon>
        <taxon>Lophotrochozoa</taxon>
        <taxon>Mollusca</taxon>
        <taxon>Gastropoda</taxon>
        <taxon>Heterobranchia</taxon>
        <taxon>Euthyneura</taxon>
        <taxon>Panpulmonata</taxon>
        <taxon>Eupulmonata</taxon>
        <taxon>Stylommatophora</taxon>
        <taxon>Helicina</taxon>
        <taxon>Arionoidea</taxon>
        <taxon>Arionidae</taxon>
        <taxon>Arion</taxon>
    </lineage>
</organism>
<name>A0A0B7AQF0_9EUPU</name>
<evidence type="ECO:0000313" key="2">
    <source>
        <dbReference type="EMBL" id="CEK82145.1"/>
    </source>
</evidence>
<feature type="compositionally biased region" description="Basic and acidic residues" evidence="1">
    <location>
        <begin position="24"/>
        <end position="39"/>
    </location>
</feature>
<sequence>WESLALDRQMWRCNNTNGIHITENRSTAEEQRERGVRKDRTQKKHKRPTLIMYSPPVVDDCVPELDSAVNPTHQSGTKTHS</sequence>
<protein>
    <submittedName>
        <fullName evidence="2">Uncharacterized protein</fullName>
    </submittedName>
</protein>
<feature type="non-terminal residue" evidence="2">
    <location>
        <position position="1"/>
    </location>
</feature>
<evidence type="ECO:0000256" key="1">
    <source>
        <dbReference type="SAM" id="MobiDB-lite"/>
    </source>
</evidence>
<accession>A0A0B7AQF0</accession>
<gene>
    <name evidence="2" type="primary">ORF129842</name>
</gene>